<dbReference type="KEGG" id="ctp:CTRG_01312"/>
<feature type="compositionally biased region" description="Basic and acidic residues" evidence="3">
    <location>
        <begin position="347"/>
        <end position="363"/>
    </location>
</feature>
<dbReference type="SUPFAM" id="SSF52058">
    <property type="entry name" value="L domain-like"/>
    <property type="match status" value="1"/>
</dbReference>
<dbReference type="InterPro" id="IPR050333">
    <property type="entry name" value="SLRP"/>
</dbReference>
<evidence type="ECO:0000256" key="2">
    <source>
        <dbReference type="ARBA" id="ARBA00022737"/>
    </source>
</evidence>
<dbReference type="HOGENOM" id="CLU_021918_1_0_1"/>
<evidence type="ECO:0000256" key="1">
    <source>
        <dbReference type="ARBA" id="ARBA00022614"/>
    </source>
</evidence>
<dbReference type="OrthoDB" id="4019115at2759"/>
<protein>
    <recommendedName>
        <fullName evidence="6">F-box domain-containing protein</fullName>
    </recommendedName>
</protein>
<evidence type="ECO:0000313" key="4">
    <source>
        <dbReference type="EMBL" id="EER34451.1"/>
    </source>
</evidence>
<feature type="region of interest" description="Disordered" evidence="3">
    <location>
        <begin position="344"/>
        <end position="363"/>
    </location>
</feature>
<dbReference type="Proteomes" id="UP000002037">
    <property type="component" value="Unassembled WGS sequence"/>
</dbReference>
<evidence type="ECO:0000256" key="3">
    <source>
        <dbReference type="SAM" id="MobiDB-lite"/>
    </source>
</evidence>
<dbReference type="VEuPathDB" id="FungiDB:CTRG_01312"/>
<gene>
    <name evidence="4" type="ORF">CTRG_01312</name>
</gene>
<dbReference type="RefSeq" id="XP_002547006.1">
    <property type="nucleotide sequence ID" value="XM_002546960.1"/>
</dbReference>
<dbReference type="InterPro" id="IPR032675">
    <property type="entry name" value="LRR_dom_sf"/>
</dbReference>
<dbReference type="PANTHER" id="PTHR45712">
    <property type="entry name" value="AGAP008170-PA"/>
    <property type="match status" value="1"/>
</dbReference>
<dbReference type="AlphaFoldDB" id="C5M631"/>
<dbReference type="EMBL" id="GG692396">
    <property type="protein sequence ID" value="EER34451.1"/>
    <property type="molecule type" value="Genomic_DNA"/>
</dbReference>
<organism evidence="4 5">
    <name type="scientific">Candida tropicalis (strain ATCC MYA-3404 / T1)</name>
    <name type="common">Yeast</name>
    <dbReference type="NCBI Taxonomy" id="294747"/>
    <lineage>
        <taxon>Eukaryota</taxon>
        <taxon>Fungi</taxon>
        <taxon>Dikarya</taxon>
        <taxon>Ascomycota</taxon>
        <taxon>Saccharomycotina</taxon>
        <taxon>Pichiomycetes</taxon>
        <taxon>Debaryomycetaceae</taxon>
        <taxon>Candida/Lodderomyces clade</taxon>
        <taxon>Candida</taxon>
    </lineage>
</organism>
<name>C5M631_CANTT</name>
<dbReference type="GeneID" id="8301039"/>
<dbReference type="PROSITE" id="PS51450">
    <property type="entry name" value="LRR"/>
    <property type="match status" value="1"/>
</dbReference>
<reference evidence="4 5" key="1">
    <citation type="journal article" date="2009" name="Nature">
        <title>Evolution of pathogenicity and sexual reproduction in eight Candida genomes.</title>
        <authorList>
            <person name="Butler G."/>
            <person name="Rasmussen M.D."/>
            <person name="Lin M.F."/>
            <person name="Santos M.A."/>
            <person name="Sakthikumar S."/>
            <person name="Munro C.A."/>
            <person name="Rheinbay E."/>
            <person name="Grabherr M."/>
            <person name="Forche A."/>
            <person name="Reedy J.L."/>
            <person name="Agrafioti I."/>
            <person name="Arnaud M.B."/>
            <person name="Bates S."/>
            <person name="Brown A.J."/>
            <person name="Brunke S."/>
            <person name="Costanzo M.C."/>
            <person name="Fitzpatrick D.A."/>
            <person name="de Groot P.W."/>
            <person name="Harris D."/>
            <person name="Hoyer L.L."/>
            <person name="Hube B."/>
            <person name="Klis F.M."/>
            <person name="Kodira C."/>
            <person name="Lennard N."/>
            <person name="Logue M.E."/>
            <person name="Martin R."/>
            <person name="Neiman A.M."/>
            <person name="Nikolaou E."/>
            <person name="Quail M.A."/>
            <person name="Quinn J."/>
            <person name="Santos M.C."/>
            <person name="Schmitzberger F.F."/>
            <person name="Sherlock G."/>
            <person name="Shah P."/>
            <person name="Silverstein K.A."/>
            <person name="Skrzypek M.S."/>
            <person name="Soll D."/>
            <person name="Staggs R."/>
            <person name="Stansfield I."/>
            <person name="Stumpf M.P."/>
            <person name="Sudbery P.E."/>
            <person name="Srikantha T."/>
            <person name="Zeng Q."/>
            <person name="Berman J."/>
            <person name="Berriman M."/>
            <person name="Heitman J."/>
            <person name="Gow N.A."/>
            <person name="Lorenz M.C."/>
            <person name="Birren B.W."/>
            <person name="Kellis M."/>
            <person name="Cuomo C.A."/>
        </authorList>
    </citation>
    <scope>NUCLEOTIDE SEQUENCE [LARGE SCALE GENOMIC DNA]</scope>
    <source>
        <strain evidence="5">ATCC MYA-3404 / T1</strain>
    </source>
</reference>
<dbReference type="InterPro" id="IPR001611">
    <property type="entry name" value="Leu-rich_rpt"/>
</dbReference>
<dbReference type="PANTHER" id="PTHR45712:SF22">
    <property type="entry name" value="INSULIN-LIKE GROWTH FACTOR-BINDING PROTEIN COMPLEX ACID LABILE SUBUNIT"/>
    <property type="match status" value="1"/>
</dbReference>
<proteinExistence type="predicted"/>
<dbReference type="Pfam" id="PF00560">
    <property type="entry name" value="LRR_1"/>
    <property type="match status" value="2"/>
</dbReference>
<keyword evidence="5" id="KW-1185">Reference proteome</keyword>
<evidence type="ECO:0008006" key="6">
    <source>
        <dbReference type="Google" id="ProtNLM"/>
    </source>
</evidence>
<keyword evidence="2" id="KW-0677">Repeat</keyword>
<dbReference type="Gene3D" id="3.80.10.10">
    <property type="entry name" value="Ribonuclease Inhibitor"/>
    <property type="match status" value="2"/>
</dbReference>
<keyword evidence="1" id="KW-0433">Leucine-rich repeat</keyword>
<evidence type="ECO:0000313" key="5">
    <source>
        <dbReference type="Proteomes" id="UP000002037"/>
    </source>
</evidence>
<sequence length="653" mass="73935">MTQLQDLPQDVLQRIFNYVPNDLLVELIDIPAISSSVANALYSTVLVGKRSKITSKIELQGTNKLPIVQHISHIVKLQKKYPNLKPKKWIFANKFDALEQGNEFPQILENSQVEISLQEKIGLFCMKYTQSSIQVTSVTGFQVRRLRDIIDSRLLNCMESVYCGGHNTWPKLSSFPNLTSLRVSAEVSPTQLYRLPRHLKKLFIGLEIKKRDYRKEKNHPDMITKFDFPNGLTELSMEFSPECAYDCCFHVDISHLTMLRKLSIRPESNFGSEQVGLQWILPKSIRWLDYVSYHTISGFLKTSCPQLISLIADQADGDLIDHHIKKLPDTLQELKTSCEGVVTLPRHSRDDNGNKRHKPDLTDKYPSGLKKSSIYDPLGKFSKRSRIIQIPPTITSLKLCEISNIDFDSLQDLENLVDLVMASSPGRIEVFDYKLPPSLKSLTIRNSKVKKLIIDAPNLETLIIGGDLEGIVVDESKLVIPSSLKKLTLEDNKIEELAIALPESLEWLDLSSNKLKNLKNIPSGLTHLDLSNNKFGSTDEIITFPVNLKLLNLNSNPIHDDWISKSNLSNLMELKDLFLVEIKLSTLNIEYLPVSLVALDIHGGTISSIVEDFKNFVNLQELNISGNRLSEELKLSISSNPQFFSENLTYCVI</sequence>
<accession>C5M631</accession>